<organism evidence="2 3">
    <name type="scientific">Caldimonas caldifontis</name>
    <dbReference type="NCBI Taxonomy" id="1452508"/>
    <lineage>
        <taxon>Bacteria</taxon>
        <taxon>Pseudomonadati</taxon>
        <taxon>Pseudomonadota</taxon>
        <taxon>Betaproteobacteria</taxon>
        <taxon>Burkholderiales</taxon>
        <taxon>Sphaerotilaceae</taxon>
        <taxon>Caldimonas</taxon>
    </lineage>
</organism>
<dbReference type="Proteomes" id="UP000238605">
    <property type="component" value="Unassembled WGS sequence"/>
</dbReference>
<proteinExistence type="predicted"/>
<reference evidence="2 3" key="1">
    <citation type="submission" date="2018-02" db="EMBL/GenBank/DDBJ databases">
        <title>Reclassifiation of [Polyangium] brachysporum DSM 7029 as Guopingzhaonella breviflexa gen. nov., sp. nov., a member of the family Comamonadaceae.</title>
        <authorList>
            <person name="Tang B."/>
        </authorList>
    </citation>
    <scope>NUCLEOTIDE SEQUENCE [LARGE SCALE GENOMIC DNA]</scope>
    <source>
        <strain evidence="2 3">BCRC 80649</strain>
    </source>
</reference>
<dbReference type="OrthoDB" id="2674149at2"/>
<dbReference type="AlphaFoldDB" id="A0A2S5SX70"/>
<gene>
    <name evidence="2" type="ORF">C1704_04135</name>
</gene>
<dbReference type="InterPro" id="IPR032710">
    <property type="entry name" value="NTF2-like_dom_sf"/>
</dbReference>
<dbReference type="SUPFAM" id="SSF54427">
    <property type="entry name" value="NTF2-like"/>
    <property type="match status" value="1"/>
</dbReference>
<feature type="domain" description="SnoaL-like" evidence="1">
    <location>
        <begin position="12"/>
        <end position="140"/>
    </location>
</feature>
<evidence type="ECO:0000313" key="2">
    <source>
        <dbReference type="EMBL" id="PPE67360.1"/>
    </source>
</evidence>
<dbReference type="RefSeq" id="WP_104301273.1">
    <property type="nucleotide sequence ID" value="NZ_PSNX01000003.1"/>
</dbReference>
<comment type="caution">
    <text evidence="2">The sequence shown here is derived from an EMBL/GenBank/DDBJ whole genome shotgun (WGS) entry which is preliminary data.</text>
</comment>
<protein>
    <submittedName>
        <fullName evidence="2">Terephthalate 1,2-dioxygenase</fullName>
    </submittedName>
</protein>
<dbReference type="EMBL" id="PSNX01000003">
    <property type="protein sequence ID" value="PPE67360.1"/>
    <property type="molecule type" value="Genomic_DNA"/>
</dbReference>
<dbReference type="Gene3D" id="3.10.450.50">
    <property type="match status" value="1"/>
</dbReference>
<keyword evidence="2" id="KW-0223">Dioxygenase</keyword>
<dbReference type="GO" id="GO:0051213">
    <property type="term" value="F:dioxygenase activity"/>
    <property type="evidence" value="ECO:0007669"/>
    <property type="project" value="UniProtKB-KW"/>
</dbReference>
<sequence>MDVHHDLIELCTFNAAYADAIDGDALESWPGFFTERCHYRITHVENHREGLPAGIVYADSRAMLEDRVAALREANIYERHRYRHLLGMPWITGYGQAAIEARTPFMVARIMATGPTELFATGAYHDRFVREGGRLLLAERVAVCDSTVTDTLLALPL</sequence>
<evidence type="ECO:0000313" key="3">
    <source>
        <dbReference type="Proteomes" id="UP000238605"/>
    </source>
</evidence>
<accession>A0A2S5SX70</accession>
<dbReference type="Pfam" id="PF13577">
    <property type="entry name" value="SnoaL_4"/>
    <property type="match status" value="1"/>
</dbReference>
<dbReference type="InterPro" id="IPR037401">
    <property type="entry name" value="SnoaL-like"/>
</dbReference>
<keyword evidence="3" id="KW-1185">Reference proteome</keyword>
<keyword evidence="2" id="KW-0560">Oxidoreductase</keyword>
<evidence type="ECO:0000259" key="1">
    <source>
        <dbReference type="Pfam" id="PF13577"/>
    </source>
</evidence>
<name>A0A2S5SX70_9BURK</name>